<keyword evidence="8 14" id="KW-0418">Kinase</keyword>
<comment type="cofactor">
    <cofactor evidence="2 14">
        <name>Mg(2+)</name>
        <dbReference type="ChEBI" id="CHEBI:18420"/>
    </cofactor>
</comment>
<dbReference type="GO" id="GO:0000287">
    <property type="term" value="F:magnesium ion binding"/>
    <property type="evidence" value="ECO:0007669"/>
    <property type="project" value="UniProtKB-UniRule"/>
</dbReference>
<dbReference type="Proteomes" id="UP000824132">
    <property type="component" value="Unassembled WGS sequence"/>
</dbReference>
<evidence type="ECO:0000256" key="7">
    <source>
        <dbReference type="ARBA" id="ARBA00022741"/>
    </source>
</evidence>
<feature type="region of interest" description="Important for the catalytic mechanism of dephosphorylation" evidence="14">
    <location>
        <begin position="266"/>
        <end position="271"/>
    </location>
</feature>
<evidence type="ECO:0000256" key="8">
    <source>
        <dbReference type="ARBA" id="ARBA00022777"/>
    </source>
</evidence>
<feature type="binding site" evidence="14">
    <location>
        <position position="204"/>
    </location>
    <ligand>
        <name>Mg(2+)</name>
        <dbReference type="ChEBI" id="CHEBI:18420"/>
    </ligand>
</feature>
<evidence type="ECO:0000256" key="13">
    <source>
        <dbReference type="ARBA" id="ARBA00047657"/>
    </source>
</evidence>
<gene>
    <name evidence="14 17" type="primary">hprK</name>
    <name evidence="17" type="ORF">H9727_07715</name>
</gene>
<evidence type="ECO:0000256" key="10">
    <source>
        <dbReference type="ARBA" id="ARBA00022842"/>
    </source>
</evidence>
<organism evidence="17 18">
    <name type="scientific">Candidatus Borkfalkia avistercoris</name>
    <dbReference type="NCBI Taxonomy" id="2838504"/>
    <lineage>
        <taxon>Bacteria</taxon>
        <taxon>Bacillati</taxon>
        <taxon>Bacillota</taxon>
        <taxon>Clostridia</taxon>
        <taxon>Christensenellales</taxon>
        <taxon>Christensenellaceae</taxon>
        <taxon>Candidatus Borkfalkia</taxon>
    </lineage>
</organism>
<dbReference type="FunFam" id="3.40.50.300:FF:000174">
    <property type="entry name" value="HPr kinase/phosphorylase"/>
    <property type="match status" value="1"/>
</dbReference>
<reference evidence="17" key="1">
    <citation type="journal article" date="2021" name="PeerJ">
        <title>Extensive microbial diversity within the chicken gut microbiome revealed by metagenomics and culture.</title>
        <authorList>
            <person name="Gilroy R."/>
            <person name="Ravi A."/>
            <person name="Getino M."/>
            <person name="Pursley I."/>
            <person name="Horton D.L."/>
            <person name="Alikhan N.F."/>
            <person name="Baker D."/>
            <person name="Gharbi K."/>
            <person name="Hall N."/>
            <person name="Watson M."/>
            <person name="Adriaenssens E.M."/>
            <person name="Foster-Nyarko E."/>
            <person name="Jarju S."/>
            <person name="Secka A."/>
            <person name="Antonio M."/>
            <person name="Oren A."/>
            <person name="Chaudhuri R.R."/>
            <person name="La Ragione R."/>
            <person name="Hildebrand F."/>
            <person name="Pallen M.J."/>
        </authorList>
    </citation>
    <scope>NUCLEOTIDE SEQUENCE</scope>
    <source>
        <strain evidence="17">CHK187-5294</strain>
    </source>
</reference>
<feature type="active site" evidence="14">
    <location>
        <position position="245"/>
    </location>
</feature>
<feature type="binding site" evidence="14">
    <location>
        <position position="163"/>
    </location>
    <ligand>
        <name>Mg(2+)</name>
        <dbReference type="ChEBI" id="CHEBI:18420"/>
    </ligand>
</feature>
<dbReference type="GO" id="GO:0004674">
    <property type="term" value="F:protein serine/threonine kinase activity"/>
    <property type="evidence" value="ECO:0007669"/>
    <property type="project" value="UniProtKB-KW"/>
</dbReference>
<evidence type="ECO:0000256" key="9">
    <source>
        <dbReference type="ARBA" id="ARBA00022840"/>
    </source>
</evidence>
<evidence type="ECO:0000313" key="17">
    <source>
        <dbReference type="EMBL" id="HIZ04156.1"/>
    </source>
</evidence>
<dbReference type="EC" id="2.7.11.-" evidence="14"/>
<evidence type="ECO:0000256" key="11">
    <source>
        <dbReference type="ARBA" id="ARBA00023268"/>
    </source>
</evidence>
<keyword evidence="12 14" id="KW-0119">Carbohydrate metabolism</keyword>
<evidence type="ECO:0000256" key="12">
    <source>
        <dbReference type="ARBA" id="ARBA00023277"/>
    </source>
</evidence>
<keyword evidence="5 14" id="KW-0808">Transferase</keyword>
<dbReference type="HAMAP" id="MF_01249">
    <property type="entry name" value="HPr_kinase"/>
    <property type="match status" value="1"/>
</dbReference>
<proteinExistence type="inferred from homology"/>
<evidence type="ECO:0000256" key="14">
    <source>
        <dbReference type="HAMAP-Rule" id="MF_01249"/>
    </source>
</evidence>
<comment type="catalytic activity">
    <reaction evidence="13 14">
        <text>[HPr protein]-O-phospho-L-serine + phosphate + H(+) = [HPr protein]-L-serine + diphosphate</text>
        <dbReference type="Rhea" id="RHEA:46604"/>
        <dbReference type="Rhea" id="RHEA-COMP:11602"/>
        <dbReference type="Rhea" id="RHEA-COMP:11603"/>
        <dbReference type="ChEBI" id="CHEBI:15378"/>
        <dbReference type="ChEBI" id="CHEBI:29999"/>
        <dbReference type="ChEBI" id="CHEBI:33019"/>
        <dbReference type="ChEBI" id="CHEBI:43474"/>
        <dbReference type="ChEBI" id="CHEBI:83421"/>
    </reaction>
</comment>
<keyword evidence="6 14" id="KW-0479">Metal-binding</keyword>
<comment type="function">
    <text evidence="14">Catalyzes the ATP- as well as the pyrophosphate-dependent phosphorylation of a specific serine residue in HPr, a phosphocarrier protein of the phosphoenolpyruvate-dependent sugar phosphotransferase system (PTS). HprK/P also catalyzes the pyrophosphate-producing, inorganic phosphate-dependent dephosphorylation (phosphorolysis) of seryl-phosphorylated HPr (P-Ser-HPr). The two antagonistic activities of HprK/P are regulated by several intracellular metabolites, which change their concentration in response to the absence or presence of rapidly metabolisable carbon sources (glucose, fructose, etc.) in the growth medium. Therefore, by controlling the phosphorylation state of HPr, HPrK/P is a sensor enzyme that plays a major role in the regulation of carbon metabolism and sugar transport: it mediates carbon catabolite repression (CCR), and regulates PTS-catalyzed carbohydrate uptake and inducer exclusion.</text>
</comment>
<dbReference type="GO" id="GO:0004712">
    <property type="term" value="F:protein serine/threonine/tyrosine kinase activity"/>
    <property type="evidence" value="ECO:0007669"/>
    <property type="project" value="UniProtKB-UniRule"/>
</dbReference>
<keyword evidence="9 14" id="KW-0067">ATP-binding</keyword>
<dbReference type="NCBIfam" id="TIGR00679">
    <property type="entry name" value="hpr-ser"/>
    <property type="match status" value="1"/>
</dbReference>
<keyword evidence="11 14" id="KW-0511">Multifunctional enzyme</keyword>
<comment type="catalytic activity">
    <reaction evidence="1 14">
        <text>[HPr protein]-L-serine + ATP = [HPr protein]-O-phospho-L-serine + ADP + H(+)</text>
        <dbReference type="Rhea" id="RHEA:46600"/>
        <dbReference type="Rhea" id="RHEA-COMP:11602"/>
        <dbReference type="Rhea" id="RHEA-COMP:11603"/>
        <dbReference type="ChEBI" id="CHEBI:15378"/>
        <dbReference type="ChEBI" id="CHEBI:29999"/>
        <dbReference type="ChEBI" id="CHEBI:30616"/>
        <dbReference type="ChEBI" id="CHEBI:83421"/>
        <dbReference type="ChEBI" id="CHEBI:456216"/>
    </reaction>
</comment>
<feature type="active site" evidence="14">
    <location>
        <position position="141"/>
    </location>
</feature>
<dbReference type="GO" id="GO:0000155">
    <property type="term" value="F:phosphorelay sensor kinase activity"/>
    <property type="evidence" value="ECO:0007669"/>
    <property type="project" value="InterPro"/>
</dbReference>
<dbReference type="Pfam" id="PF07475">
    <property type="entry name" value="Hpr_kinase_C"/>
    <property type="match status" value="1"/>
</dbReference>
<dbReference type="Pfam" id="PF02603">
    <property type="entry name" value="Hpr_kinase_N"/>
    <property type="match status" value="1"/>
</dbReference>
<keyword evidence="7 14" id="KW-0547">Nucleotide-binding</keyword>
<dbReference type="GO" id="GO:0006109">
    <property type="term" value="P:regulation of carbohydrate metabolic process"/>
    <property type="evidence" value="ECO:0007669"/>
    <property type="project" value="UniProtKB-UniRule"/>
</dbReference>
<evidence type="ECO:0000256" key="2">
    <source>
        <dbReference type="ARBA" id="ARBA00001946"/>
    </source>
</evidence>
<dbReference type="Gene3D" id="3.40.1390.20">
    <property type="entry name" value="HprK N-terminal domain-like"/>
    <property type="match status" value="1"/>
</dbReference>
<evidence type="ECO:0000256" key="3">
    <source>
        <dbReference type="ARBA" id="ARBA00006883"/>
    </source>
</evidence>
<dbReference type="SUPFAM" id="SSF75138">
    <property type="entry name" value="HprK N-terminal domain-like"/>
    <property type="match status" value="1"/>
</dbReference>
<comment type="domain">
    <text evidence="14">The Walker A ATP-binding motif also binds Pi and PPi.</text>
</comment>
<comment type="subunit">
    <text evidence="14">Homohexamer.</text>
</comment>
<dbReference type="Gene3D" id="3.40.50.300">
    <property type="entry name" value="P-loop containing nucleotide triphosphate hydrolases"/>
    <property type="match status" value="1"/>
</dbReference>
<evidence type="ECO:0000256" key="5">
    <source>
        <dbReference type="ARBA" id="ARBA00022679"/>
    </source>
</evidence>
<dbReference type="PANTHER" id="PTHR30305">
    <property type="entry name" value="PROTEIN YJDM-RELATED"/>
    <property type="match status" value="1"/>
</dbReference>
<evidence type="ECO:0000256" key="4">
    <source>
        <dbReference type="ARBA" id="ARBA00022527"/>
    </source>
</evidence>
<keyword evidence="10 14" id="KW-0460">Magnesium</keyword>
<comment type="miscellaneous">
    <text evidence="14">Both phosphorylation and phosphorolysis are carried out by the same active site and suggest a common mechanism for both reactions.</text>
</comment>
<dbReference type="EC" id="2.7.4.-" evidence="14"/>
<dbReference type="GO" id="GO:0005524">
    <property type="term" value="F:ATP binding"/>
    <property type="evidence" value="ECO:0007669"/>
    <property type="project" value="UniProtKB-UniRule"/>
</dbReference>
<feature type="domain" description="HPr kinase/phosphorylase C-terminal" evidence="16">
    <location>
        <begin position="132"/>
        <end position="300"/>
    </location>
</feature>
<evidence type="ECO:0000256" key="1">
    <source>
        <dbReference type="ARBA" id="ARBA00001120"/>
    </source>
</evidence>
<feature type="binding site" evidence="14">
    <location>
        <begin position="156"/>
        <end position="163"/>
    </location>
    <ligand>
        <name>ATP</name>
        <dbReference type="ChEBI" id="CHEBI:30616"/>
    </ligand>
</feature>
<evidence type="ECO:0000259" key="15">
    <source>
        <dbReference type="Pfam" id="PF02603"/>
    </source>
</evidence>
<dbReference type="InterPro" id="IPR027417">
    <property type="entry name" value="P-loop_NTPase"/>
</dbReference>
<feature type="domain" description="HPr(Ser) kinase/phosphorylase N-terminal" evidence="15">
    <location>
        <begin position="10"/>
        <end position="130"/>
    </location>
</feature>
<protein>
    <recommendedName>
        <fullName evidence="14">HPr kinase/phosphorylase</fullName>
        <shortName evidence="14">HPrK/P</shortName>
        <ecNumber evidence="14">2.7.11.-</ecNumber>
        <ecNumber evidence="14">2.7.4.-</ecNumber>
    </recommendedName>
    <alternativeName>
        <fullName evidence="14">HPr(Ser) kinase/phosphorylase</fullName>
    </alternativeName>
</protein>
<dbReference type="InterPro" id="IPR011104">
    <property type="entry name" value="Hpr_kin/Pase_C"/>
</dbReference>
<reference evidence="17" key="2">
    <citation type="submission" date="2021-04" db="EMBL/GenBank/DDBJ databases">
        <authorList>
            <person name="Gilroy R."/>
        </authorList>
    </citation>
    <scope>NUCLEOTIDE SEQUENCE</scope>
    <source>
        <strain evidence="17">CHK187-5294</strain>
    </source>
</reference>
<dbReference type="InterPro" id="IPR003755">
    <property type="entry name" value="HPr(Ser)_kin/Pase"/>
</dbReference>
<dbReference type="SUPFAM" id="SSF53795">
    <property type="entry name" value="PEP carboxykinase-like"/>
    <property type="match status" value="1"/>
</dbReference>
<feature type="region of interest" description="Important for the catalytic mechanism of both phosphorylation and dephosphorylation" evidence="14">
    <location>
        <begin position="203"/>
        <end position="212"/>
    </location>
</feature>
<dbReference type="CDD" id="cd01918">
    <property type="entry name" value="HprK_C"/>
    <property type="match status" value="1"/>
</dbReference>
<sequence length="304" mass="34061">MSDQEVILLESFCKDLGLEIVFAGRGRVTLSSYSVTRPGLQLAGFFKYFDSTRILVFGNSEYEFMRSLPADIRQQRVETLLSYHDVPCIILSRDLPVLHELIEEARKTGCPILRSDKMTTALMNDLFFYLNEKLAPQTSMHGVLMDVSGVGILLTGHSGIGKSETAMELIKRGHRLVADDSVIVKRVAGDLIGSAPEMIRYFMELRGIGIINIKNMYGSGSVLDRKEIELVMELENWDEGKVYDRLGEGAQYETILGVKVLKHIIPVKPGRNLSIIIEVAARNFRLKSMGYDAAQELISRTIGR</sequence>
<accession>A0A9D2IEE9</accession>
<dbReference type="AlphaFoldDB" id="A0A9D2IEE9"/>
<keyword evidence="4 14" id="KW-0723">Serine/threonine-protein kinase</keyword>
<evidence type="ECO:0000256" key="6">
    <source>
        <dbReference type="ARBA" id="ARBA00022723"/>
    </source>
</evidence>
<evidence type="ECO:0000259" key="16">
    <source>
        <dbReference type="Pfam" id="PF07475"/>
    </source>
</evidence>
<name>A0A9D2IEE9_9FIRM</name>
<dbReference type="PANTHER" id="PTHR30305:SF1">
    <property type="entry name" value="HPR KINASE_PHOSPHORYLASE"/>
    <property type="match status" value="1"/>
</dbReference>
<dbReference type="InterPro" id="IPR028979">
    <property type="entry name" value="Ser_kin/Pase_Hpr-like_N_sf"/>
</dbReference>
<comment type="caution">
    <text evidence="17">The sequence shown here is derived from an EMBL/GenBank/DDBJ whole genome shotgun (WGS) entry which is preliminary data.</text>
</comment>
<comment type="similarity">
    <text evidence="3 14">Belongs to the HPrK/P family.</text>
</comment>
<feature type="active site" description="Proton acceptor; for phosphorylation activity. Proton donor; for dephosphorylation activity" evidence="14">
    <location>
        <position position="180"/>
    </location>
</feature>
<evidence type="ECO:0000313" key="18">
    <source>
        <dbReference type="Proteomes" id="UP000824132"/>
    </source>
</evidence>
<dbReference type="InterPro" id="IPR011126">
    <property type="entry name" value="Hpr_kin/Pase_Hpr_N"/>
</dbReference>
<dbReference type="EMBL" id="DXCL01000046">
    <property type="protein sequence ID" value="HIZ04156.1"/>
    <property type="molecule type" value="Genomic_DNA"/>
</dbReference>
<feature type="active site" evidence="14">
    <location>
        <position position="162"/>
    </location>
</feature>